<gene>
    <name evidence="11" type="ORF">F5X68DRAFT_276616</name>
</gene>
<organism evidence="11 12">
    <name type="scientific">Plectosphaerella plurivora</name>
    <dbReference type="NCBI Taxonomy" id="936078"/>
    <lineage>
        <taxon>Eukaryota</taxon>
        <taxon>Fungi</taxon>
        <taxon>Dikarya</taxon>
        <taxon>Ascomycota</taxon>
        <taxon>Pezizomycotina</taxon>
        <taxon>Sordariomycetes</taxon>
        <taxon>Hypocreomycetidae</taxon>
        <taxon>Glomerellales</taxon>
        <taxon>Plectosphaerellaceae</taxon>
        <taxon>Plectosphaerella</taxon>
    </lineage>
</organism>
<evidence type="ECO:0000256" key="6">
    <source>
        <dbReference type="ARBA" id="ARBA00022801"/>
    </source>
</evidence>
<keyword evidence="7" id="KW-0106">Calcium</keyword>
<dbReference type="Proteomes" id="UP000770015">
    <property type="component" value="Unassembled WGS sequence"/>
</dbReference>
<keyword evidence="5" id="KW-0732">Signal</keyword>
<keyword evidence="2" id="KW-0719">Serine esterase</keyword>
<dbReference type="AlphaFoldDB" id="A0A9P8V9Q5"/>
<dbReference type="PANTHER" id="PTHR33938:SF15">
    <property type="entry name" value="FERULOYL ESTERASE B-RELATED"/>
    <property type="match status" value="1"/>
</dbReference>
<keyword evidence="6 10" id="KW-0378">Hydrolase</keyword>
<proteinExistence type="inferred from homology"/>
<keyword evidence="3" id="KW-0858">Xylan degradation</keyword>
<keyword evidence="3" id="KW-0119">Carbohydrate metabolism</keyword>
<evidence type="ECO:0000256" key="1">
    <source>
        <dbReference type="ARBA" id="ARBA00006249"/>
    </source>
</evidence>
<sequence length="523" mass="56883">MKSSYVSIPTLFAIFQQATCCFSDQCTGAAELLATQLPNTATIRSSEFIAAGTNLSIPSTHPTCAAFSAVMPCNFCRVQMVAETGPSSEVEIEAWLPRNWTGRFLEVGNGGLGGCLSYTDIDYGVARGFATIGTNNGHTGNYGEPFFNNPGVLEDFAYRAIHTGAVLGKQTLEAFYGKKPSKSYYLGCSTGGRQGFMEAQNFPDDFDGITAGAPAFAWAGLMVWEGYFAAITGPPGSPTFLSPDLWDVVLKDLNNQCDGLDGHVDGVIEDPDLCQYKPEDLICGSGQTSDCLTGLQAETVRRVFSPLYDREGKMVYPRFAPGGNSSTALWNGKMFAYNLDWMRYVVYKDPSWNGSIGLDEIEAAQKTEAYGINAYNADLSGVKNSGTKILHYHGLQDQLISSDNSDRYYNLVSRTMGLPPKEIDEFYRYFRISGMAHCAGGTGAFNVGNRGATLAGEEPEGNLLSAMVQWVEEGIAPEYILGTAFEDDSKETVKFQRRHCKYPARGKYSGSGDPNSAENWECV</sequence>
<keyword evidence="12" id="KW-1185">Reference proteome</keyword>
<dbReference type="GO" id="GO:0045493">
    <property type="term" value="P:xylan catabolic process"/>
    <property type="evidence" value="ECO:0007669"/>
    <property type="project" value="UniProtKB-KW"/>
</dbReference>
<keyword evidence="4" id="KW-0479">Metal-binding</keyword>
<dbReference type="InterPro" id="IPR011118">
    <property type="entry name" value="Tannase/feruloyl_esterase"/>
</dbReference>
<evidence type="ECO:0000256" key="4">
    <source>
        <dbReference type="ARBA" id="ARBA00022723"/>
    </source>
</evidence>
<dbReference type="Pfam" id="PF07519">
    <property type="entry name" value="Tannase"/>
    <property type="match status" value="2"/>
</dbReference>
<dbReference type="EC" id="3.1.1.-" evidence="10"/>
<accession>A0A9P8V9Q5</accession>
<dbReference type="EMBL" id="JAGSXJ010000014">
    <property type="protein sequence ID" value="KAH6685883.1"/>
    <property type="molecule type" value="Genomic_DNA"/>
</dbReference>
<comment type="catalytic activity">
    <reaction evidence="9">
        <text>feruloyl-polysaccharide + H2O = ferulate + polysaccharide.</text>
        <dbReference type="EC" id="3.1.1.73"/>
    </reaction>
</comment>
<keyword evidence="8" id="KW-1015">Disulfide bond</keyword>
<dbReference type="SUPFAM" id="SSF53474">
    <property type="entry name" value="alpha/beta-Hydrolases"/>
    <property type="match status" value="1"/>
</dbReference>
<name>A0A9P8V9Q5_9PEZI</name>
<evidence type="ECO:0000256" key="7">
    <source>
        <dbReference type="ARBA" id="ARBA00022837"/>
    </source>
</evidence>
<keyword evidence="3" id="KW-0624">Polysaccharide degradation</keyword>
<protein>
    <recommendedName>
        <fullName evidence="10">Carboxylic ester hydrolase</fullName>
        <ecNumber evidence="10">3.1.1.-</ecNumber>
    </recommendedName>
</protein>
<evidence type="ECO:0000256" key="9">
    <source>
        <dbReference type="ARBA" id="ARBA00034075"/>
    </source>
</evidence>
<dbReference type="GO" id="GO:0030600">
    <property type="term" value="F:feruloyl esterase activity"/>
    <property type="evidence" value="ECO:0007669"/>
    <property type="project" value="UniProtKB-EC"/>
</dbReference>
<evidence type="ECO:0000313" key="12">
    <source>
        <dbReference type="Proteomes" id="UP000770015"/>
    </source>
</evidence>
<evidence type="ECO:0000256" key="8">
    <source>
        <dbReference type="ARBA" id="ARBA00023157"/>
    </source>
</evidence>
<reference evidence="11" key="1">
    <citation type="journal article" date="2021" name="Nat. Commun.">
        <title>Genetic determinants of endophytism in the Arabidopsis root mycobiome.</title>
        <authorList>
            <person name="Mesny F."/>
            <person name="Miyauchi S."/>
            <person name="Thiergart T."/>
            <person name="Pickel B."/>
            <person name="Atanasova L."/>
            <person name="Karlsson M."/>
            <person name="Huettel B."/>
            <person name="Barry K.W."/>
            <person name="Haridas S."/>
            <person name="Chen C."/>
            <person name="Bauer D."/>
            <person name="Andreopoulos W."/>
            <person name="Pangilinan J."/>
            <person name="LaButti K."/>
            <person name="Riley R."/>
            <person name="Lipzen A."/>
            <person name="Clum A."/>
            <person name="Drula E."/>
            <person name="Henrissat B."/>
            <person name="Kohler A."/>
            <person name="Grigoriev I.V."/>
            <person name="Martin F.M."/>
            <person name="Hacquard S."/>
        </authorList>
    </citation>
    <scope>NUCLEOTIDE SEQUENCE</scope>
    <source>
        <strain evidence="11">MPI-SDFR-AT-0117</strain>
    </source>
</reference>
<dbReference type="GO" id="GO:0046872">
    <property type="term" value="F:metal ion binding"/>
    <property type="evidence" value="ECO:0007669"/>
    <property type="project" value="UniProtKB-KW"/>
</dbReference>
<evidence type="ECO:0000256" key="2">
    <source>
        <dbReference type="ARBA" id="ARBA00022487"/>
    </source>
</evidence>
<comment type="caution">
    <text evidence="11">The sequence shown here is derived from an EMBL/GenBank/DDBJ whole genome shotgun (WGS) entry which is preliminary data.</text>
</comment>
<evidence type="ECO:0000313" key="11">
    <source>
        <dbReference type="EMBL" id="KAH6685883.1"/>
    </source>
</evidence>
<dbReference type="OrthoDB" id="3039123at2759"/>
<dbReference type="InterPro" id="IPR029058">
    <property type="entry name" value="AB_hydrolase_fold"/>
</dbReference>
<evidence type="ECO:0000256" key="5">
    <source>
        <dbReference type="ARBA" id="ARBA00022729"/>
    </source>
</evidence>
<evidence type="ECO:0000256" key="10">
    <source>
        <dbReference type="RuleBase" id="RU361238"/>
    </source>
</evidence>
<evidence type="ECO:0000256" key="3">
    <source>
        <dbReference type="ARBA" id="ARBA00022651"/>
    </source>
</evidence>
<comment type="similarity">
    <text evidence="1 10">Belongs to the tannase family.</text>
</comment>
<dbReference type="PANTHER" id="PTHR33938">
    <property type="entry name" value="FERULOYL ESTERASE B-RELATED"/>
    <property type="match status" value="1"/>
</dbReference>